<evidence type="ECO:0000313" key="3">
    <source>
        <dbReference type="Proteomes" id="UP000249555"/>
    </source>
</evidence>
<dbReference type="EMBL" id="QFMX01000002">
    <property type="protein sequence ID" value="PZO76302.1"/>
    <property type="molecule type" value="Genomic_DNA"/>
</dbReference>
<proteinExistence type="predicted"/>
<comment type="caution">
    <text evidence="2">The sequence shown here is derived from an EMBL/GenBank/DDBJ whole genome shotgun (WGS) entry which is preliminary data.</text>
</comment>
<dbReference type="PANTHER" id="PTHR35400:SF3">
    <property type="entry name" value="SLL1072 PROTEIN"/>
    <property type="match status" value="1"/>
</dbReference>
<dbReference type="Gene3D" id="3.90.1570.10">
    <property type="entry name" value="tt1808, chain A"/>
    <property type="match status" value="1"/>
</dbReference>
<dbReference type="InterPro" id="IPR011335">
    <property type="entry name" value="Restrct_endonuc-II-like"/>
</dbReference>
<dbReference type="PANTHER" id="PTHR35400">
    <property type="entry name" value="SLR1083 PROTEIN"/>
    <property type="match status" value="1"/>
</dbReference>
<dbReference type="SUPFAM" id="SSF52980">
    <property type="entry name" value="Restriction endonuclease-like"/>
    <property type="match status" value="1"/>
</dbReference>
<reference evidence="2 3" key="1">
    <citation type="submission" date="2017-08" db="EMBL/GenBank/DDBJ databases">
        <title>Infants hospitalized years apart are colonized by the same room-sourced microbial strains.</title>
        <authorList>
            <person name="Brooks B."/>
            <person name="Olm M.R."/>
            <person name="Firek B.A."/>
            <person name="Baker R."/>
            <person name="Thomas B.C."/>
            <person name="Morowitz M.J."/>
            <person name="Banfield J.F."/>
        </authorList>
    </citation>
    <scope>NUCLEOTIDE SEQUENCE [LARGE SCALE GENOMIC DNA]</scope>
    <source>
        <strain evidence="2">S2_018_000_R3_119</strain>
    </source>
</reference>
<dbReference type="InterPro" id="IPR008538">
    <property type="entry name" value="Uma2"/>
</dbReference>
<dbReference type="AlphaFoldDB" id="A0A2W4Z735"/>
<organism evidence="2 3">
    <name type="scientific">Sphingomonas taxi</name>
    <dbReference type="NCBI Taxonomy" id="1549858"/>
    <lineage>
        <taxon>Bacteria</taxon>
        <taxon>Pseudomonadati</taxon>
        <taxon>Pseudomonadota</taxon>
        <taxon>Alphaproteobacteria</taxon>
        <taxon>Sphingomonadales</taxon>
        <taxon>Sphingomonadaceae</taxon>
        <taxon>Sphingomonas</taxon>
    </lineage>
</organism>
<name>A0A2W4Z735_9SPHN</name>
<dbReference type="CDD" id="cd06260">
    <property type="entry name" value="DUF820-like"/>
    <property type="match status" value="1"/>
</dbReference>
<sequence length="192" mass="21059">MNKHAAIIRAEPHLMPRSRPARFTSEEFMRMAEAGAFDDMKIELVNGEIERMNPPMSNHTVRVSRLSEVLAPVARTAGFFALGETGIDIGGDTVRTCDAALVRHIPDENRLFGADDIILAIEVAETTRARDMGPKRTDYASIGIENYWVVDGARSVVHVFGEPVDGDYAQVHTVRFGDPLAVPGTNATIIID</sequence>
<dbReference type="Proteomes" id="UP000249555">
    <property type="component" value="Unassembled WGS sequence"/>
</dbReference>
<evidence type="ECO:0000259" key="1">
    <source>
        <dbReference type="Pfam" id="PF05685"/>
    </source>
</evidence>
<gene>
    <name evidence="2" type="ORF">DI640_01695</name>
</gene>
<protein>
    <recommendedName>
        <fullName evidence="1">Putative restriction endonuclease domain-containing protein</fullName>
    </recommendedName>
</protein>
<feature type="domain" description="Putative restriction endonuclease" evidence="1">
    <location>
        <begin position="26"/>
        <end position="182"/>
    </location>
</feature>
<evidence type="ECO:0000313" key="2">
    <source>
        <dbReference type="EMBL" id="PZO76302.1"/>
    </source>
</evidence>
<dbReference type="Pfam" id="PF05685">
    <property type="entry name" value="Uma2"/>
    <property type="match status" value="1"/>
</dbReference>
<accession>A0A2W4Z735</accession>
<dbReference type="InterPro" id="IPR012296">
    <property type="entry name" value="Nuclease_put_TT1808"/>
</dbReference>